<reference evidence="2 5" key="2">
    <citation type="submission" date="2019-06" db="EMBL/GenBank/DDBJ databases">
        <title>Whole genome shotgun sequence of Brevibacillus agri NBRC 15538.</title>
        <authorList>
            <person name="Hosoyama A."/>
            <person name="Uohara A."/>
            <person name="Ohji S."/>
            <person name="Ichikawa N."/>
        </authorList>
    </citation>
    <scope>NUCLEOTIDE SEQUENCE [LARGE SCALE GENOMIC DNA]</scope>
    <source>
        <strain evidence="2 5">NBRC 15538</strain>
    </source>
</reference>
<evidence type="ECO:0000313" key="5">
    <source>
        <dbReference type="Proteomes" id="UP000317180"/>
    </source>
</evidence>
<dbReference type="AlphaFoldDB" id="A0A3M8AWK3"/>
<dbReference type="Proteomes" id="UP000317180">
    <property type="component" value="Unassembled WGS sequence"/>
</dbReference>
<keyword evidence="1" id="KW-0812">Transmembrane</keyword>
<evidence type="ECO:0000256" key="1">
    <source>
        <dbReference type="SAM" id="Phobius"/>
    </source>
</evidence>
<evidence type="ECO:0000313" key="2">
    <source>
        <dbReference type="EMBL" id="GED25608.1"/>
    </source>
</evidence>
<dbReference type="OrthoDB" id="2475082at2"/>
<dbReference type="Proteomes" id="UP000276178">
    <property type="component" value="Unassembled WGS sequence"/>
</dbReference>
<name>A0A3M8AWK3_9BACL</name>
<feature type="transmembrane region" description="Helical" evidence="1">
    <location>
        <begin position="46"/>
        <end position="68"/>
    </location>
</feature>
<gene>
    <name evidence="2" type="ORF">BAG01nite_17100</name>
    <name evidence="3" type="ORF">EB820_11705</name>
</gene>
<keyword evidence="1" id="KW-0472">Membrane</keyword>
<keyword evidence="1" id="KW-1133">Transmembrane helix</keyword>
<keyword evidence="5" id="KW-1185">Reference proteome</keyword>
<sequence length="325" mass="36070">MDVEKGLRQLATVERQAWKLDDERKARMEQNILAQAKRRKSALPRIGGAVATGIVLAVTVGVGLQVGVSNQGGKHPLEAPYGEAVLSQRAAQLIEIMALYGGVHAAKISASPLAGVFAEAQEGVLLEEPYRKVHILFFPEGYRADQIKIVEDFTRPKEVTYTFQGAKLREDLLPLSASGPTYLYAVKNVLFLTNSLSLHADVKFALDREQRHEQFLQSFGLSLSAYAYLHDYKQNAIYTDMGWKQDALKQIGLLSRQPMVERGTAYKGSIPAVFLKKDEPVAVVIYNDGLGSNHLAKYRWDEQAQKWELEEKKRMPATGPAATAT</sequence>
<dbReference type="RefSeq" id="WP_122952896.1">
    <property type="nucleotide sequence ID" value="NZ_BJOD01000014.1"/>
</dbReference>
<comment type="caution">
    <text evidence="3">The sequence shown here is derived from an EMBL/GenBank/DDBJ whole genome shotgun (WGS) entry which is preliminary data.</text>
</comment>
<dbReference type="GeneID" id="82813037"/>
<accession>A0A3M8AWK3</accession>
<reference evidence="3 4" key="1">
    <citation type="submission" date="2018-10" db="EMBL/GenBank/DDBJ databases">
        <title>Phylogenomics of Brevibacillus.</title>
        <authorList>
            <person name="Dunlap C."/>
        </authorList>
    </citation>
    <scope>NUCLEOTIDE SEQUENCE [LARGE SCALE GENOMIC DNA]</scope>
    <source>
        <strain evidence="3 4">NRRL NRS 1219</strain>
    </source>
</reference>
<dbReference type="EMBL" id="BJOD01000014">
    <property type="protein sequence ID" value="GED25608.1"/>
    <property type="molecule type" value="Genomic_DNA"/>
</dbReference>
<evidence type="ECO:0000313" key="3">
    <source>
        <dbReference type="EMBL" id="RNB55393.1"/>
    </source>
</evidence>
<proteinExistence type="predicted"/>
<dbReference type="EMBL" id="RHHN01000035">
    <property type="protein sequence ID" value="RNB55393.1"/>
    <property type="molecule type" value="Genomic_DNA"/>
</dbReference>
<evidence type="ECO:0000313" key="4">
    <source>
        <dbReference type="Proteomes" id="UP000276178"/>
    </source>
</evidence>
<protein>
    <submittedName>
        <fullName evidence="3">Uncharacterized protein</fullName>
    </submittedName>
</protein>
<organism evidence="3 4">
    <name type="scientific">Brevibacillus agri</name>
    <dbReference type="NCBI Taxonomy" id="51101"/>
    <lineage>
        <taxon>Bacteria</taxon>
        <taxon>Bacillati</taxon>
        <taxon>Bacillota</taxon>
        <taxon>Bacilli</taxon>
        <taxon>Bacillales</taxon>
        <taxon>Paenibacillaceae</taxon>
        <taxon>Brevibacillus</taxon>
    </lineage>
</organism>